<dbReference type="Gene3D" id="3.40.50.2300">
    <property type="match status" value="1"/>
</dbReference>
<dbReference type="RefSeq" id="WP_023265608.1">
    <property type="nucleotide sequence ID" value="NZ_BSOL01000005.1"/>
</dbReference>
<dbReference type="InterPro" id="IPR011006">
    <property type="entry name" value="CheY-like_superfamily"/>
</dbReference>
<dbReference type="Pfam" id="PF08668">
    <property type="entry name" value="HDOD"/>
    <property type="match status" value="1"/>
</dbReference>
<evidence type="ECO:0000313" key="4">
    <source>
        <dbReference type="EMBL" id="QDZ91222.1"/>
    </source>
</evidence>
<dbReference type="KEGG" id="sdeo:D0436_12515"/>
<dbReference type="PANTHER" id="PTHR33525">
    <property type="match status" value="1"/>
</dbReference>
<dbReference type="PROSITE" id="PS50110">
    <property type="entry name" value="RESPONSE_REGULATORY"/>
    <property type="match status" value="1"/>
</dbReference>
<dbReference type="Proteomes" id="UP000321124">
    <property type="component" value="Chromosome"/>
</dbReference>
<dbReference type="GO" id="GO:0000160">
    <property type="term" value="P:phosphorelay signal transduction system"/>
    <property type="evidence" value="ECO:0007669"/>
    <property type="project" value="InterPro"/>
</dbReference>
<feature type="domain" description="HDOD" evidence="3">
    <location>
        <begin position="140"/>
        <end position="324"/>
    </location>
</feature>
<dbReference type="InterPro" id="IPR001789">
    <property type="entry name" value="Sig_transdc_resp-reg_receiver"/>
</dbReference>
<evidence type="ECO:0000313" key="5">
    <source>
        <dbReference type="Proteomes" id="UP000321124"/>
    </source>
</evidence>
<gene>
    <name evidence="4" type="ORF">D0436_12515</name>
</gene>
<organism evidence="4 5">
    <name type="scientific">Shewanella decolorationis</name>
    <dbReference type="NCBI Taxonomy" id="256839"/>
    <lineage>
        <taxon>Bacteria</taxon>
        <taxon>Pseudomonadati</taxon>
        <taxon>Pseudomonadota</taxon>
        <taxon>Gammaproteobacteria</taxon>
        <taxon>Alteromonadales</taxon>
        <taxon>Shewanellaceae</taxon>
        <taxon>Shewanella</taxon>
    </lineage>
</organism>
<dbReference type="PANTHER" id="PTHR33525:SF5">
    <property type="entry name" value="TWO COMPONENT SIGNAL TRANSDUCTION SYSTEM RESPONSE REGULATOR"/>
    <property type="match status" value="1"/>
</dbReference>
<keyword evidence="1" id="KW-0597">Phosphoprotein</keyword>
<accession>A0A5B8QYR1</accession>
<sequence>MFNVLFVDDDSFMLRALLRLAKRLRPEWQFWVEEDGVNWAKSIPQHIKLDLIVCDYLMPEINGDAVLLEASTHYPGAIRALLTGDTTEEVVCKAGKAAHFVLSKPFNEQDIVQLLTCVERTHKLPFTNDVRAMLGASALLLPLPDIVQQVRKVLKDEQSQAADIVDLVAHEPLITAKLLQLANSAFLGFSRTTLSIEEAIKRLGVDLTCAIITSIAVEQSATSIIDKATQVNINEHAYQLALNAQKIASKLSLHKGLQEELFIAALMSAIGELIVSSRTWQSLFASQVGDWPARKLIVAISAYLLTLWGYSESLCDIILSSAEPELTDSEHNLALLLCLANYATKFHGKIPEEILQKLPDEQIKQKLAAL</sequence>
<dbReference type="Pfam" id="PF00072">
    <property type="entry name" value="Response_reg"/>
    <property type="match status" value="1"/>
</dbReference>
<dbReference type="PIRSF" id="PIRSF036883">
    <property type="entry name" value="RR_HD-GYP_mod"/>
    <property type="match status" value="1"/>
</dbReference>
<evidence type="ECO:0000259" key="2">
    <source>
        <dbReference type="PROSITE" id="PS50110"/>
    </source>
</evidence>
<evidence type="ECO:0000259" key="3">
    <source>
        <dbReference type="PROSITE" id="PS51833"/>
    </source>
</evidence>
<dbReference type="SMART" id="SM00448">
    <property type="entry name" value="REC"/>
    <property type="match status" value="1"/>
</dbReference>
<dbReference type="EMBL" id="CP031775">
    <property type="protein sequence ID" value="QDZ91222.1"/>
    <property type="molecule type" value="Genomic_DNA"/>
</dbReference>
<evidence type="ECO:0000256" key="1">
    <source>
        <dbReference type="PROSITE-ProRule" id="PRU00169"/>
    </source>
</evidence>
<proteinExistence type="predicted"/>
<dbReference type="InterPro" id="IPR014626">
    <property type="entry name" value="Sig_transdc_resp-reg_put"/>
</dbReference>
<protein>
    <submittedName>
        <fullName evidence="4">HDOD domain-containing protein</fullName>
    </submittedName>
</protein>
<dbReference type="Gene3D" id="1.10.3210.10">
    <property type="entry name" value="Hypothetical protein af1432"/>
    <property type="match status" value="1"/>
</dbReference>
<dbReference type="InterPro" id="IPR052340">
    <property type="entry name" value="RNase_Y/CdgJ"/>
</dbReference>
<dbReference type="InterPro" id="IPR013976">
    <property type="entry name" value="HDOD"/>
</dbReference>
<dbReference type="OrthoDB" id="5755654at2"/>
<reference evidence="4 5" key="1">
    <citation type="journal article" date="2019" name="Ecotoxicol. Environ. Saf.">
        <title>Microbial characterization of heavy metal resistant bacterial strains isolated from an electroplating wastewater treatment plant.</title>
        <authorList>
            <person name="Cai X."/>
            <person name="Zheng X."/>
            <person name="Zhang D."/>
            <person name="Iqbal W."/>
            <person name="Liu C."/>
            <person name="Yang B."/>
            <person name="Zhao X."/>
            <person name="Lu X."/>
            <person name="Mao Y."/>
        </authorList>
    </citation>
    <scope>NUCLEOTIDE SEQUENCE [LARGE SCALE GENOMIC DNA]</scope>
    <source>
        <strain evidence="4 5">Ni1-3</strain>
    </source>
</reference>
<feature type="modified residue" description="4-aspartylphosphate" evidence="1">
    <location>
        <position position="55"/>
    </location>
</feature>
<dbReference type="SUPFAM" id="SSF52172">
    <property type="entry name" value="CheY-like"/>
    <property type="match status" value="1"/>
</dbReference>
<dbReference type="AlphaFoldDB" id="A0A5B8QYR1"/>
<feature type="domain" description="Response regulatory" evidence="2">
    <location>
        <begin position="3"/>
        <end position="119"/>
    </location>
</feature>
<dbReference type="PROSITE" id="PS51833">
    <property type="entry name" value="HDOD"/>
    <property type="match status" value="1"/>
</dbReference>
<name>A0A5B8QYR1_9GAMM</name>
<dbReference type="SUPFAM" id="SSF109604">
    <property type="entry name" value="HD-domain/PDEase-like"/>
    <property type="match status" value="1"/>
</dbReference>